<evidence type="ECO:0000259" key="4">
    <source>
        <dbReference type="Pfam" id="PF02678"/>
    </source>
</evidence>
<dbReference type="InterPro" id="IPR008778">
    <property type="entry name" value="Pirin_C_dom"/>
</dbReference>
<dbReference type="Pfam" id="PF05726">
    <property type="entry name" value="Pirin_C"/>
    <property type="match status" value="1"/>
</dbReference>
<evidence type="ECO:0000313" key="7">
    <source>
        <dbReference type="Proteomes" id="UP000294545"/>
    </source>
</evidence>
<organism evidence="6 7">
    <name type="scientific">Natranaerovirga hydrolytica</name>
    <dbReference type="NCBI Taxonomy" id="680378"/>
    <lineage>
        <taxon>Bacteria</taxon>
        <taxon>Bacillati</taxon>
        <taxon>Bacillota</taxon>
        <taxon>Clostridia</taxon>
        <taxon>Lachnospirales</taxon>
        <taxon>Natranaerovirgaceae</taxon>
        <taxon>Natranaerovirga</taxon>
    </lineage>
</organism>
<dbReference type="PIRSF" id="PIRSF006232">
    <property type="entry name" value="Pirin"/>
    <property type="match status" value="1"/>
</dbReference>
<evidence type="ECO:0000256" key="3">
    <source>
        <dbReference type="RuleBase" id="RU003457"/>
    </source>
</evidence>
<dbReference type="InterPro" id="IPR011051">
    <property type="entry name" value="RmlC_Cupin_sf"/>
</dbReference>
<proteinExistence type="inferred from homology"/>
<keyword evidence="7" id="KW-1185">Reference proteome</keyword>
<evidence type="ECO:0008006" key="8">
    <source>
        <dbReference type="Google" id="ProtNLM"/>
    </source>
</evidence>
<reference evidence="6 7" key="1">
    <citation type="submission" date="2019-03" db="EMBL/GenBank/DDBJ databases">
        <title>Genomic Encyclopedia of Type Strains, Phase IV (KMG-IV): sequencing the most valuable type-strain genomes for metagenomic binning, comparative biology and taxonomic classification.</title>
        <authorList>
            <person name="Goeker M."/>
        </authorList>
    </citation>
    <scope>NUCLEOTIDE SEQUENCE [LARGE SCALE GENOMIC DNA]</scope>
    <source>
        <strain evidence="6 7">DSM 24176</strain>
    </source>
</reference>
<dbReference type="InterPro" id="IPR003829">
    <property type="entry name" value="Pirin_N_dom"/>
</dbReference>
<protein>
    <recommendedName>
        <fullName evidence="8">Pirin family protein</fullName>
    </recommendedName>
</protein>
<dbReference type="EMBL" id="SMGQ01000013">
    <property type="protein sequence ID" value="TCK92805.1"/>
    <property type="molecule type" value="Genomic_DNA"/>
</dbReference>
<dbReference type="Gene3D" id="2.60.120.10">
    <property type="entry name" value="Jelly Rolls"/>
    <property type="match status" value="2"/>
</dbReference>
<feature type="domain" description="Pirin N-terminal" evidence="4">
    <location>
        <begin position="23"/>
        <end position="121"/>
    </location>
</feature>
<dbReference type="PANTHER" id="PTHR13903:SF8">
    <property type="entry name" value="PIRIN"/>
    <property type="match status" value="1"/>
</dbReference>
<dbReference type="InterPro" id="IPR012093">
    <property type="entry name" value="Pirin"/>
</dbReference>
<dbReference type="GO" id="GO:0046872">
    <property type="term" value="F:metal ion binding"/>
    <property type="evidence" value="ECO:0007669"/>
    <property type="project" value="UniProtKB-KW"/>
</dbReference>
<dbReference type="RefSeq" id="WP_132282663.1">
    <property type="nucleotide sequence ID" value="NZ_SMGQ01000013.1"/>
</dbReference>
<evidence type="ECO:0000256" key="2">
    <source>
        <dbReference type="PIRSR" id="PIRSR006232-1"/>
    </source>
</evidence>
<keyword evidence="2" id="KW-0408">Iron</keyword>
<evidence type="ECO:0000256" key="1">
    <source>
        <dbReference type="ARBA" id="ARBA00008416"/>
    </source>
</evidence>
<dbReference type="CDD" id="cd02909">
    <property type="entry name" value="cupin_pirin_N"/>
    <property type="match status" value="1"/>
</dbReference>
<dbReference type="AlphaFoldDB" id="A0A4R1MK11"/>
<dbReference type="Pfam" id="PF02678">
    <property type="entry name" value="Pirin"/>
    <property type="match status" value="1"/>
</dbReference>
<evidence type="ECO:0000313" key="6">
    <source>
        <dbReference type="EMBL" id="TCK92805.1"/>
    </source>
</evidence>
<comment type="similarity">
    <text evidence="1 3">Belongs to the pirin family.</text>
</comment>
<dbReference type="InterPro" id="IPR014710">
    <property type="entry name" value="RmlC-like_jellyroll"/>
</dbReference>
<dbReference type="OrthoDB" id="321327at2"/>
<accession>A0A4R1MK11</accession>
<feature type="binding site" evidence="2">
    <location>
        <position position="104"/>
    </location>
    <ligand>
        <name>Fe cation</name>
        <dbReference type="ChEBI" id="CHEBI:24875"/>
    </ligand>
</feature>
<keyword evidence="2" id="KW-0479">Metal-binding</keyword>
<comment type="cofactor">
    <cofactor evidence="2">
        <name>Fe cation</name>
        <dbReference type="ChEBI" id="CHEBI:24875"/>
    </cofactor>
    <text evidence="2">Binds 1 Fe cation per subunit.</text>
</comment>
<dbReference type="PANTHER" id="PTHR13903">
    <property type="entry name" value="PIRIN-RELATED"/>
    <property type="match status" value="1"/>
</dbReference>
<gene>
    <name evidence="6" type="ORF">EDC19_1960</name>
</gene>
<comment type="caution">
    <text evidence="6">The sequence shown here is derived from an EMBL/GenBank/DDBJ whole genome shotgun (WGS) entry which is preliminary data.</text>
</comment>
<dbReference type="SUPFAM" id="SSF51182">
    <property type="entry name" value="RmlC-like cupins"/>
    <property type="match status" value="1"/>
</dbReference>
<feature type="binding site" evidence="2">
    <location>
        <position position="106"/>
    </location>
    <ligand>
        <name>Fe cation</name>
        <dbReference type="ChEBI" id="CHEBI:24875"/>
    </ligand>
</feature>
<sequence>MRKIRNINKVVTGENKVDGAGVKLVRVIGYNDVKDFDPFLLLDGFDSRNFQDYIKGFPWHPHRGIETVTYLLSGKIEHGDSLGNQGVIEDGDCQWMTAGSGIIHQEMPQPSERMLGVQLWLNLPQKDKMTVPEYRDITADKIPLIEEDGSQVRIISGTYKDSEGAIQGDYVKTLFLHVDIEKNKEWSLKTHKDHTVLVYIVEGTCAFDRDNHKTIPEKSAVLFKYDGDEIYIKAMDKKARVLVLSGKPLKESIAWGGPIVMNTQEELQQAFKEIDEGTFIKTK</sequence>
<name>A0A4R1MK11_9FIRM</name>
<dbReference type="Proteomes" id="UP000294545">
    <property type="component" value="Unassembled WGS sequence"/>
</dbReference>
<feature type="binding site" evidence="2">
    <location>
        <position position="62"/>
    </location>
    <ligand>
        <name>Fe cation</name>
        <dbReference type="ChEBI" id="CHEBI:24875"/>
    </ligand>
</feature>
<dbReference type="CDD" id="cd02247">
    <property type="entry name" value="cupin_pirin_C"/>
    <property type="match status" value="1"/>
</dbReference>
<evidence type="ECO:0000259" key="5">
    <source>
        <dbReference type="Pfam" id="PF05726"/>
    </source>
</evidence>
<feature type="binding site" evidence="2">
    <location>
        <position position="60"/>
    </location>
    <ligand>
        <name>Fe cation</name>
        <dbReference type="ChEBI" id="CHEBI:24875"/>
    </ligand>
</feature>
<feature type="domain" description="Pirin C-terminal" evidence="5">
    <location>
        <begin position="176"/>
        <end position="279"/>
    </location>
</feature>